<feature type="non-terminal residue" evidence="1">
    <location>
        <position position="325"/>
    </location>
</feature>
<gene>
    <name evidence="1" type="ORF">SMN809_LOCUS62262</name>
</gene>
<dbReference type="EMBL" id="CAJOBI010256895">
    <property type="protein sequence ID" value="CAF5114909.1"/>
    <property type="molecule type" value="Genomic_DNA"/>
</dbReference>
<protein>
    <submittedName>
        <fullName evidence="1">Uncharacterized protein</fullName>
    </submittedName>
</protein>
<evidence type="ECO:0000313" key="2">
    <source>
        <dbReference type="Proteomes" id="UP000676336"/>
    </source>
</evidence>
<name>A0A8S3FCE0_9BILA</name>
<proteinExistence type="predicted"/>
<sequence length="325" mass="37919">RPISIHPIVKNYFLNLTNDDCPELLLEFFTSDRSNEFSECALYFLTKLTEVQNANLLLQRHYTTGVSIYNIITNLLLAELLENCPIRRADDLKKSFRLFVHSVIDYIEKYYNNYKSLYQSISIFDEVHIEKVEWKSVQQSSAFVVNQTIDFDDRFGGMSKQVESFILSNLGRSNYNGTSVNHETSSCDDCNLQDNFDDSDVSDDEPDVKNKHKKTNKSIRSDHLWAYLLDGEHVPSLRKLVEFEFTIPGSNAFCESVFSHMKYLWNNNRTKMKHDLVGTELKIKMNTHLTCTELYDYLLTKSNILNKIRSSDKYSQIAKMPRIYQ</sequence>
<evidence type="ECO:0000313" key="1">
    <source>
        <dbReference type="EMBL" id="CAF5114909.1"/>
    </source>
</evidence>
<dbReference type="Proteomes" id="UP000676336">
    <property type="component" value="Unassembled WGS sequence"/>
</dbReference>
<comment type="caution">
    <text evidence="1">The sequence shown here is derived from an EMBL/GenBank/DDBJ whole genome shotgun (WGS) entry which is preliminary data.</text>
</comment>
<reference evidence="1" key="1">
    <citation type="submission" date="2021-02" db="EMBL/GenBank/DDBJ databases">
        <authorList>
            <person name="Nowell W R."/>
        </authorList>
    </citation>
    <scope>NUCLEOTIDE SEQUENCE</scope>
</reference>
<accession>A0A8S3FCE0</accession>
<organism evidence="1 2">
    <name type="scientific">Rotaria magnacalcarata</name>
    <dbReference type="NCBI Taxonomy" id="392030"/>
    <lineage>
        <taxon>Eukaryota</taxon>
        <taxon>Metazoa</taxon>
        <taxon>Spiralia</taxon>
        <taxon>Gnathifera</taxon>
        <taxon>Rotifera</taxon>
        <taxon>Eurotatoria</taxon>
        <taxon>Bdelloidea</taxon>
        <taxon>Philodinida</taxon>
        <taxon>Philodinidae</taxon>
        <taxon>Rotaria</taxon>
    </lineage>
</organism>
<dbReference type="AlphaFoldDB" id="A0A8S3FCE0"/>